<dbReference type="PANTHER" id="PTHR15955:SF10">
    <property type="entry name" value="DUF1115 DOMAIN PROTEIN (AFU_ORTHOLOGUE AFUA_5G14750)"/>
    <property type="match status" value="1"/>
</dbReference>
<dbReference type="PIRSF" id="PIRSF038021">
    <property type="entry name" value="UCP038021_RWDD2"/>
    <property type="match status" value="1"/>
</dbReference>
<feature type="compositionally biased region" description="Polar residues" evidence="1">
    <location>
        <begin position="173"/>
        <end position="186"/>
    </location>
</feature>
<feature type="compositionally biased region" description="Basic and acidic residues" evidence="1">
    <location>
        <begin position="115"/>
        <end position="125"/>
    </location>
</feature>
<evidence type="ECO:0000313" key="2">
    <source>
        <dbReference type="EMBL" id="EJT97566.1"/>
    </source>
</evidence>
<proteinExistence type="predicted"/>
<evidence type="ECO:0000256" key="1">
    <source>
        <dbReference type="SAM" id="MobiDB-lite"/>
    </source>
</evidence>
<organism evidence="2 3">
    <name type="scientific">Dacryopinax primogenitus (strain DJM 731)</name>
    <name type="common">Brown rot fungus</name>
    <dbReference type="NCBI Taxonomy" id="1858805"/>
    <lineage>
        <taxon>Eukaryota</taxon>
        <taxon>Fungi</taxon>
        <taxon>Dikarya</taxon>
        <taxon>Basidiomycota</taxon>
        <taxon>Agaricomycotina</taxon>
        <taxon>Dacrymycetes</taxon>
        <taxon>Dacrymycetales</taxon>
        <taxon>Dacrymycetaceae</taxon>
        <taxon>Dacryopinax</taxon>
    </lineage>
</organism>
<dbReference type="OMA" id="YIRCNQL"/>
<dbReference type="SUPFAM" id="SSF54495">
    <property type="entry name" value="UBC-like"/>
    <property type="match status" value="1"/>
</dbReference>
<dbReference type="Gene3D" id="3.10.110.10">
    <property type="entry name" value="Ubiquitin Conjugating Enzyme"/>
    <property type="match status" value="1"/>
</dbReference>
<feature type="compositionally biased region" description="Acidic residues" evidence="1">
    <location>
        <begin position="126"/>
        <end position="136"/>
    </location>
</feature>
<dbReference type="EMBL" id="JH795876">
    <property type="protein sequence ID" value="EJT97566.1"/>
    <property type="molecule type" value="Genomic_DNA"/>
</dbReference>
<protein>
    <submittedName>
        <fullName evidence="2">Uncharacterized protein</fullName>
    </submittedName>
</protein>
<feature type="region of interest" description="Disordered" evidence="1">
    <location>
        <begin position="109"/>
        <end position="136"/>
    </location>
</feature>
<feature type="compositionally biased region" description="Pro residues" evidence="1">
    <location>
        <begin position="162"/>
        <end position="171"/>
    </location>
</feature>
<dbReference type="InterPro" id="IPR017359">
    <property type="entry name" value="Phi-like"/>
</dbReference>
<dbReference type="STRING" id="1858805.M5FW25"/>
<feature type="region of interest" description="Disordered" evidence="1">
    <location>
        <begin position="155"/>
        <end position="186"/>
    </location>
</feature>
<name>M5FW25_DACPD</name>
<evidence type="ECO:0000313" key="3">
    <source>
        <dbReference type="Proteomes" id="UP000030653"/>
    </source>
</evidence>
<reference evidence="2 3" key="1">
    <citation type="journal article" date="2012" name="Science">
        <title>The Paleozoic origin of enzymatic lignin decomposition reconstructed from 31 fungal genomes.</title>
        <authorList>
            <person name="Floudas D."/>
            <person name="Binder M."/>
            <person name="Riley R."/>
            <person name="Barry K."/>
            <person name="Blanchette R.A."/>
            <person name="Henrissat B."/>
            <person name="Martinez A.T."/>
            <person name="Otillar R."/>
            <person name="Spatafora J.W."/>
            <person name="Yadav J.S."/>
            <person name="Aerts A."/>
            <person name="Benoit I."/>
            <person name="Boyd A."/>
            <person name="Carlson A."/>
            <person name="Copeland A."/>
            <person name="Coutinho P.M."/>
            <person name="de Vries R.P."/>
            <person name="Ferreira P."/>
            <person name="Findley K."/>
            <person name="Foster B."/>
            <person name="Gaskell J."/>
            <person name="Glotzer D."/>
            <person name="Gorecki P."/>
            <person name="Heitman J."/>
            <person name="Hesse C."/>
            <person name="Hori C."/>
            <person name="Igarashi K."/>
            <person name="Jurgens J.A."/>
            <person name="Kallen N."/>
            <person name="Kersten P."/>
            <person name="Kohler A."/>
            <person name="Kuees U."/>
            <person name="Kumar T.K.A."/>
            <person name="Kuo A."/>
            <person name="LaButti K."/>
            <person name="Larrondo L.F."/>
            <person name="Lindquist E."/>
            <person name="Ling A."/>
            <person name="Lombard V."/>
            <person name="Lucas S."/>
            <person name="Lundell T."/>
            <person name="Martin R."/>
            <person name="McLaughlin D.J."/>
            <person name="Morgenstern I."/>
            <person name="Morin E."/>
            <person name="Murat C."/>
            <person name="Nagy L.G."/>
            <person name="Nolan M."/>
            <person name="Ohm R.A."/>
            <person name="Patyshakuliyeva A."/>
            <person name="Rokas A."/>
            <person name="Ruiz-Duenas F.J."/>
            <person name="Sabat G."/>
            <person name="Salamov A."/>
            <person name="Samejima M."/>
            <person name="Schmutz J."/>
            <person name="Slot J.C."/>
            <person name="St John F."/>
            <person name="Stenlid J."/>
            <person name="Sun H."/>
            <person name="Sun S."/>
            <person name="Syed K."/>
            <person name="Tsang A."/>
            <person name="Wiebenga A."/>
            <person name="Young D."/>
            <person name="Pisabarro A."/>
            <person name="Eastwood D.C."/>
            <person name="Martin F."/>
            <person name="Cullen D."/>
            <person name="Grigoriev I.V."/>
            <person name="Hibbett D.S."/>
        </authorList>
    </citation>
    <scope>NUCLEOTIDE SEQUENCE [LARGE SCALE GENOMIC DNA]</scope>
    <source>
        <strain evidence="2 3">DJM-731 SS1</strain>
    </source>
</reference>
<dbReference type="InterPro" id="IPR016135">
    <property type="entry name" value="UBQ-conjugating_enzyme/RWD"/>
</dbReference>
<dbReference type="RefSeq" id="XP_040624464.1">
    <property type="nucleotide sequence ID" value="XM_040769268.1"/>
</dbReference>
<dbReference type="OrthoDB" id="432412at2759"/>
<keyword evidence="3" id="KW-1185">Reference proteome</keyword>
<dbReference type="PANTHER" id="PTHR15955">
    <property type="entry name" value="RWD DOMAIN CONTAINING PROTEIN 2"/>
    <property type="match status" value="1"/>
</dbReference>
<gene>
    <name evidence="2" type="ORF">DACRYDRAFT_111609</name>
</gene>
<dbReference type="GeneID" id="63684330"/>
<dbReference type="Proteomes" id="UP000030653">
    <property type="component" value="Unassembled WGS sequence"/>
</dbReference>
<sequence length="336" mass="36764">MRNAIERQLGTLELLTAVYCAEGELILQSETGALLPSLKAWTEHPSSPLPSPFPSELKLLLNIKAEDHPGQVLKIDILLPLSPAQPQRPKLKLRQPVWLSRSESERLAEVLSVSPHREDEQRGDGCGEEEEKEEGEDDLGWIMSSLDRLQAALPSLSSSPATPSPASPPLTPITQTSAQPTPPSQVLRTWHHLPSLSTRSKRTDLVQYAQSHHPPLTGFVLAGKPGLVVLEYPLPPSPIQADLSLASAALDRYWSTIRSQSWADIPPSHKKVSERLREVGQGAFGDMREVTRAQEVGGERMGGEKGNRQDLASVGRWLEGCGVGGRLERVLGAEWT</sequence>
<dbReference type="HOGENOM" id="CLU_064566_0_0_1"/>
<accession>M5FW25</accession>
<dbReference type="AlphaFoldDB" id="M5FW25"/>